<reference evidence="1 2" key="1">
    <citation type="journal article" date="2021" name="Plant Biotechnol. J.">
        <title>Multi-omics assisted identification of the key and species-specific regulatory components of drought-tolerant mechanisms in Gossypium stocksii.</title>
        <authorList>
            <person name="Yu D."/>
            <person name="Ke L."/>
            <person name="Zhang D."/>
            <person name="Wu Y."/>
            <person name="Sun Y."/>
            <person name="Mei J."/>
            <person name="Sun J."/>
            <person name="Sun Y."/>
        </authorList>
    </citation>
    <scope>NUCLEOTIDE SEQUENCE [LARGE SCALE GENOMIC DNA]</scope>
    <source>
        <strain evidence="2">cv. E1</strain>
        <tissue evidence="1">Leaf</tissue>
    </source>
</reference>
<accession>A0A9D4A1S4</accession>
<gene>
    <name evidence="1" type="ORF">J1N35_021924</name>
</gene>
<evidence type="ECO:0000313" key="1">
    <source>
        <dbReference type="EMBL" id="KAH1082163.1"/>
    </source>
</evidence>
<dbReference type="OrthoDB" id="1740512at2759"/>
<name>A0A9D4A1S4_9ROSI</name>
<dbReference type="AlphaFoldDB" id="A0A9D4A1S4"/>
<comment type="caution">
    <text evidence="1">The sequence shown here is derived from an EMBL/GenBank/DDBJ whole genome shotgun (WGS) entry which is preliminary data.</text>
</comment>
<organism evidence="1 2">
    <name type="scientific">Gossypium stocksii</name>
    <dbReference type="NCBI Taxonomy" id="47602"/>
    <lineage>
        <taxon>Eukaryota</taxon>
        <taxon>Viridiplantae</taxon>
        <taxon>Streptophyta</taxon>
        <taxon>Embryophyta</taxon>
        <taxon>Tracheophyta</taxon>
        <taxon>Spermatophyta</taxon>
        <taxon>Magnoliopsida</taxon>
        <taxon>eudicotyledons</taxon>
        <taxon>Gunneridae</taxon>
        <taxon>Pentapetalae</taxon>
        <taxon>rosids</taxon>
        <taxon>malvids</taxon>
        <taxon>Malvales</taxon>
        <taxon>Malvaceae</taxon>
        <taxon>Malvoideae</taxon>
        <taxon>Gossypium</taxon>
    </lineage>
</organism>
<evidence type="ECO:0000313" key="2">
    <source>
        <dbReference type="Proteomes" id="UP000828251"/>
    </source>
</evidence>
<keyword evidence="2" id="KW-1185">Reference proteome</keyword>
<proteinExistence type="predicted"/>
<dbReference type="EMBL" id="JAIQCV010000007">
    <property type="protein sequence ID" value="KAH1082163.1"/>
    <property type="molecule type" value="Genomic_DNA"/>
</dbReference>
<dbReference type="Proteomes" id="UP000828251">
    <property type="component" value="Unassembled WGS sequence"/>
</dbReference>
<sequence>MSTPINKYIPDLSKLEPLDRTNYCYWYQMMVIFFEQLQVNYVLFNPPAIEKSEDSAIVFKDFNVTATKAKFENDKKWNSKKTVKL</sequence>
<protein>
    <submittedName>
        <fullName evidence="1">Uncharacterized protein</fullName>
    </submittedName>
</protein>